<protein>
    <submittedName>
        <fullName evidence="3">Uncharacterized protein</fullName>
    </submittedName>
</protein>
<name>A0A9P8L040_9PEZI</name>
<organism evidence="3 4">
    <name type="scientific">Trichoglossum hirsutum</name>
    <dbReference type="NCBI Taxonomy" id="265104"/>
    <lineage>
        <taxon>Eukaryota</taxon>
        <taxon>Fungi</taxon>
        <taxon>Dikarya</taxon>
        <taxon>Ascomycota</taxon>
        <taxon>Pezizomycotina</taxon>
        <taxon>Geoglossomycetes</taxon>
        <taxon>Geoglossales</taxon>
        <taxon>Geoglossaceae</taxon>
        <taxon>Trichoglossum</taxon>
    </lineage>
</organism>
<keyword evidence="4" id="KW-1185">Reference proteome</keyword>
<evidence type="ECO:0000313" key="3">
    <source>
        <dbReference type="EMBL" id="KAH0541610.1"/>
    </source>
</evidence>
<dbReference type="EMBL" id="JAGHQM010003776">
    <property type="protein sequence ID" value="KAH0541610.1"/>
    <property type="molecule type" value="Genomic_DNA"/>
</dbReference>
<accession>A0A9P8L040</accession>
<dbReference type="AlphaFoldDB" id="A0A9P8L040"/>
<gene>
    <name evidence="3" type="ORF">GP486_008703</name>
</gene>
<feature type="compositionally biased region" description="Low complexity" evidence="1">
    <location>
        <begin position="69"/>
        <end position="87"/>
    </location>
</feature>
<comment type="caution">
    <text evidence="3">The sequence shown here is derived from an EMBL/GenBank/DDBJ whole genome shotgun (WGS) entry which is preliminary data.</text>
</comment>
<reference evidence="3" key="1">
    <citation type="submission" date="2021-03" db="EMBL/GenBank/DDBJ databases">
        <title>Comparative genomics and phylogenomic investigation of the class Geoglossomycetes provide insights into ecological specialization and systematics.</title>
        <authorList>
            <person name="Melie T."/>
            <person name="Pirro S."/>
            <person name="Miller A.N."/>
            <person name="Quandt A."/>
        </authorList>
    </citation>
    <scope>NUCLEOTIDE SEQUENCE</scope>
    <source>
        <strain evidence="3">CAQ_001_2017</strain>
    </source>
</reference>
<evidence type="ECO:0000313" key="4">
    <source>
        <dbReference type="Proteomes" id="UP000750711"/>
    </source>
</evidence>
<sequence length="166" mass="17575">TYTAGMVLIMACVCVPVQGSLDMVKLEESWKDCQDILGQMTSHSAIAKRSLKLLQSLHSRVCSKDTARKASSSKPSSPTTKGTTTAISKDFTGVASIVNTEDYPGKTESPLPSEIGDTLVSTTINAVDERGKGLGPSPNAIDGAWWNGPTFDLFLEGSPNELDPGL</sequence>
<feature type="chain" id="PRO_5040247445" evidence="2">
    <location>
        <begin position="20"/>
        <end position="166"/>
    </location>
</feature>
<evidence type="ECO:0000256" key="2">
    <source>
        <dbReference type="SAM" id="SignalP"/>
    </source>
</evidence>
<feature type="signal peptide" evidence="2">
    <location>
        <begin position="1"/>
        <end position="19"/>
    </location>
</feature>
<feature type="region of interest" description="Disordered" evidence="1">
    <location>
        <begin position="65"/>
        <end position="87"/>
    </location>
</feature>
<evidence type="ECO:0000256" key="1">
    <source>
        <dbReference type="SAM" id="MobiDB-lite"/>
    </source>
</evidence>
<proteinExistence type="predicted"/>
<feature type="non-terminal residue" evidence="3">
    <location>
        <position position="166"/>
    </location>
</feature>
<dbReference type="Proteomes" id="UP000750711">
    <property type="component" value="Unassembled WGS sequence"/>
</dbReference>
<keyword evidence="2" id="KW-0732">Signal</keyword>